<proteinExistence type="predicted"/>
<keyword evidence="2" id="KW-1185">Reference proteome</keyword>
<gene>
    <name evidence="1" type="ORF">BJ138DRAFT_376115</name>
</gene>
<organism evidence="1 2">
    <name type="scientific">Hygrophoropsis aurantiaca</name>
    <dbReference type="NCBI Taxonomy" id="72124"/>
    <lineage>
        <taxon>Eukaryota</taxon>
        <taxon>Fungi</taxon>
        <taxon>Dikarya</taxon>
        <taxon>Basidiomycota</taxon>
        <taxon>Agaricomycotina</taxon>
        <taxon>Agaricomycetes</taxon>
        <taxon>Agaricomycetidae</taxon>
        <taxon>Boletales</taxon>
        <taxon>Coniophorineae</taxon>
        <taxon>Hygrophoropsidaceae</taxon>
        <taxon>Hygrophoropsis</taxon>
    </lineage>
</organism>
<accession>A0ACB8A4W8</accession>
<evidence type="ECO:0000313" key="2">
    <source>
        <dbReference type="Proteomes" id="UP000790377"/>
    </source>
</evidence>
<name>A0ACB8A4W8_9AGAM</name>
<reference evidence="1" key="1">
    <citation type="journal article" date="2021" name="New Phytol.">
        <title>Evolutionary innovations through gain and loss of genes in the ectomycorrhizal Boletales.</title>
        <authorList>
            <person name="Wu G."/>
            <person name="Miyauchi S."/>
            <person name="Morin E."/>
            <person name="Kuo A."/>
            <person name="Drula E."/>
            <person name="Varga T."/>
            <person name="Kohler A."/>
            <person name="Feng B."/>
            <person name="Cao Y."/>
            <person name="Lipzen A."/>
            <person name="Daum C."/>
            <person name="Hundley H."/>
            <person name="Pangilinan J."/>
            <person name="Johnson J."/>
            <person name="Barry K."/>
            <person name="LaButti K."/>
            <person name="Ng V."/>
            <person name="Ahrendt S."/>
            <person name="Min B."/>
            <person name="Choi I.G."/>
            <person name="Park H."/>
            <person name="Plett J.M."/>
            <person name="Magnuson J."/>
            <person name="Spatafora J.W."/>
            <person name="Nagy L.G."/>
            <person name="Henrissat B."/>
            <person name="Grigoriev I.V."/>
            <person name="Yang Z.L."/>
            <person name="Xu J."/>
            <person name="Martin F.M."/>
        </authorList>
    </citation>
    <scope>NUCLEOTIDE SEQUENCE</scope>
    <source>
        <strain evidence="1">ATCC 28755</strain>
    </source>
</reference>
<dbReference type="EMBL" id="MU267832">
    <property type="protein sequence ID" value="KAH7908279.1"/>
    <property type="molecule type" value="Genomic_DNA"/>
</dbReference>
<evidence type="ECO:0000313" key="1">
    <source>
        <dbReference type="EMBL" id="KAH7908279.1"/>
    </source>
</evidence>
<dbReference type="Proteomes" id="UP000790377">
    <property type="component" value="Unassembled WGS sequence"/>
</dbReference>
<sequence>MPNLHSELANWDGKLSNPPVQDQTSQSSINSRNRLVSYPQAKYSSSSQQRVQGETRTSTSKESSVQNLVDRKRIETAKPGFSEGSYLTELLSSPRPRDIKNVASVSVTFVTQGVDNPSAAVNEQPIPLSSIVESAVNEAVETATVSDVFERRSQNNVIHRPPPDTVSPANQSLQPDDTQLVKTFNFAHESANLPLHTPLSISVHNVQDDYSTTLEHTFNVAFNSNASVCDTPQSPRFSGFRAVTSMDRSRPTRQITSHGKPDAASKSIQPDSLDVPLLNISPSFESSRDNEMEELMVNDLLTTTLMMFRLVLVEAGNQPQLVHHQC</sequence>
<protein>
    <submittedName>
        <fullName evidence="1">Uncharacterized protein</fullName>
    </submittedName>
</protein>
<comment type="caution">
    <text evidence="1">The sequence shown here is derived from an EMBL/GenBank/DDBJ whole genome shotgun (WGS) entry which is preliminary data.</text>
</comment>